<organism evidence="1">
    <name type="scientific">marine sediment metagenome</name>
    <dbReference type="NCBI Taxonomy" id="412755"/>
    <lineage>
        <taxon>unclassified sequences</taxon>
        <taxon>metagenomes</taxon>
        <taxon>ecological metagenomes</taxon>
    </lineage>
</organism>
<name>X1V9H9_9ZZZZ</name>
<proteinExistence type="predicted"/>
<protein>
    <submittedName>
        <fullName evidence="1">Uncharacterized protein</fullName>
    </submittedName>
</protein>
<comment type="caution">
    <text evidence="1">The sequence shown here is derived from an EMBL/GenBank/DDBJ whole genome shotgun (WGS) entry which is preliminary data.</text>
</comment>
<accession>X1V9H9</accession>
<evidence type="ECO:0000313" key="1">
    <source>
        <dbReference type="EMBL" id="GAJ13237.1"/>
    </source>
</evidence>
<dbReference type="EMBL" id="BARW01032438">
    <property type="protein sequence ID" value="GAJ13237.1"/>
    <property type="molecule type" value="Genomic_DNA"/>
</dbReference>
<sequence>MDSWRNIIISKNDPEIIEINKLENELEVVSTSVREVRQLITKFEICHFKYAIHYDYIL</sequence>
<dbReference type="AlphaFoldDB" id="X1V9H9"/>
<reference evidence="1" key="1">
    <citation type="journal article" date="2014" name="Front. Microbiol.">
        <title>High frequency of phylogenetically diverse reductive dehalogenase-homologous genes in deep subseafloor sedimentary metagenomes.</title>
        <authorList>
            <person name="Kawai M."/>
            <person name="Futagami T."/>
            <person name="Toyoda A."/>
            <person name="Takaki Y."/>
            <person name="Nishi S."/>
            <person name="Hori S."/>
            <person name="Arai W."/>
            <person name="Tsubouchi T."/>
            <person name="Morono Y."/>
            <person name="Uchiyama I."/>
            <person name="Ito T."/>
            <person name="Fujiyama A."/>
            <person name="Inagaki F."/>
            <person name="Takami H."/>
        </authorList>
    </citation>
    <scope>NUCLEOTIDE SEQUENCE</scope>
    <source>
        <strain evidence="1">Expedition CK06-06</strain>
    </source>
</reference>
<gene>
    <name evidence="1" type="ORF">S12H4_51342</name>
</gene>
<feature type="non-terminal residue" evidence="1">
    <location>
        <position position="58"/>
    </location>
</feature>